<name>A0A8S1VCP2_PAROT</name>
<accession>A0A8S1VCP2</accession>
<evidence type="ECO:0000313" key="1">
    <source>
        <dbReference type="EMBL" id="CAD8174245.1"/>
    </source>
</evidence>
<organism evidence="1 2">
    <name type="scientific">Paramecium octaurelia</name>
    <dbReference type="NCBI Taxonomy" id="43137"/>
    <lineage>
        <taxon>Eukaryota</taxon>
        <taxon>Sar</taxon>
        <taxon>Alveolata</taxon>
        <taxon>Ciliophora</taxon>
        <taxon>Intramacronucleata</taxon>
        <taxon>Oligohymenophorea</taxon>
        <taxon>Peniculida</taxon>
        <taxon>Parameciidae</taxon>
        <taxon>Paramecium</taxon>
    </lineage>
</organism>
<keyword evidence="2" id="KW-1185">Reference proteome</keyword>
<gene>
    <name evidence="1" type="ORF">POCTA_138.1.T0630193</name>
</gene>
<dbReference type="AlphaFoldDB" id="A0A8S1VCP2"/>
<dbReference type="Proteomes" id="UP000683925">
    <property type="component" value="Unassembled WGS sequence"/>
</dbReference>
<comment type="caution">
    <text evidence="1">The sequence shown here is derived from an EMBL/GenBank/DDBJ whole genome shotgun (WGS) entry which is preliminary data.</text>
</comment>
<sequence>MDPGAQSKKYQLKILQVSFHSNNRLTKEPCILSMPSCYSVQFCSISHKQKQLFPNSHEQIKQNSLEDSGILFKEHQDHVKIRQSTDKQRSQIQLFDFSSIRILLKENIIYYITNHFNQTKNNHIWILLINFIFQYYYNALKPVVQLVIATII</sequence>
<evidence type="ECO:0000313" key="2">
    <source>
        <dbReference type="Proteomes" id="UP000683925"/>
    </source>
</evidence>
<reference evidence="1" key="1">
    <citation type="submission" date="2021-01" db="EMBL/GenBank/DDBJ databases">
        <authorList>
            <consortium name="Genoscope - CEA"/>
            <person name="William W."/>
        </authorList>
    </citation>
    <scope>NUCLEOTIDE SEQUENCE</scope>
</reference>
<dbReference type="EMBL" id="CAJJDP010000062">
    <property type="protein sequence ID" value="CAD8174245.1"/>
    <property type="molecule type" value="Genomic_DNA"/>
</dbReference>
<proteinExistence type="predicted"/>
<protein>
    <submittedName>
        <fullName evidence="1">Uncharacterized protein</fullName>
    </submittedName>
</protein>